<sequence>MVKIIPIFVEIALFHDDYLQTTARQHHIYQLNFPNFSRNITTQDKSATSFTSHDRRQFGAFSAQATRKSFLTKSL</sequence>
<protein>
    <submittedName>
        <fullName evidence="1">Uncharacterized protein</fullName>
    </submittedName>
</protein>
<dbReference type="Proteomes" id="UP000003343">
    <property type="component" value="Unassembled WGS sequence"/>
</dbReference>
<reference evidence="1 2" key="1">
    <citation type="submission" date="2010-12" db="EMBL/GenBank/DDBJ databases">
        <authorList>
            <person name="Muzny D."/>
            <person name="Qin X."/>
            <person name="Deng J."/>
            <person name="Jiang H."/>
            <person name="Liu Y."/>
            <person name="Qu J."/>
            <person name="Song X.-Z."/>
            <person name="Zhang L."/>
            <person name="Thornton R."/>
            <person name="Coyle M."/>
            <person name="Francisco L."/>
            <person name="Jackson L."/>
            <person name="Javaid M."/>
            <person name="Korchina V."/>
            <person name="Kovar C."/>
            <person name="Mata R."/>
            <person name="Mathew T."/>
            <person name="Ngo R."/>
            <person name="Nguyen L."/>
            <person name="Nguyen N."/>
            <person name="Okwuonu G."/>
            <person name="Ongeri F."/>
            <person name="Pham C."/>
            <person name="Simmons D."/>
            <person name="Wilczek-Boney K."/>
            <person name="Hale W."/>
            <person name="Jakkamsetti A."/>
            <person name="Pham P."/>
            <person name="Ruth R."/>
            <person name="San Lucas F."/>
            <person name="Warren J."/>
            <person name="Zhang J."/>
            <person name="Zhao Z."/>
            <person name="Zhou C."/>
            <person name="Zhu D."/>
            <person name="Lee S."/>
            <person name="Bess C."/>
            <person name="Blankenburg K."/>
            <person name="Forbes L."/>
            <person name="Fu Q."/>
            <person name="Gubbala S."/>
            <person name="Hirani K."/>
            <person name="Jayaseelan J.C."/>
            <person name="Lara F."/>
            <person name="Munidasa M."/>
            <person name="Palculict T."/>
            <person name="Patil S."/>
            <person name="Pu L.-L."/>
            <person name="Saada N."/>
            <person name="Tang L."/>
            <person name="Weissenberger G."/>
            <person name="Zhu Y."/>
            <person name="Hemphill L."/>
            <person name="Shang Y."/>
            <person name="Youmans B."/>
            <person name="Ayvaz T."/>
            <person name="Ross M."/>
            <person name="Santibanez J."/>
            <person name="Aqrawi P."/>
            <person name="Gross S."/>
            <person name="Joshi V."/>
            <person name="Fowler G."/>
            <person name="Nazareth L."/>
            <person name="Reid J."/>
            <person name="Worley K."/>
            <person name="Petrosino J."/>
            <person name="Highlander S."/>
            <person name="Gibbs R."/>
        </authorList>
    </citation>
    <scope>NUCLEOTIDE SEQUENCE [LARGE SCALE GENOMIC DNA]</scope>
    <source>
        <strain evidence="1 2">ATCC 35242</strain>
    </source>
</reference>
<accession>E6M5Z5</accession>
<dbReference type="AlphaFoldDB" id="E6M5Z5"/>
<comment type="caution">
    <text evidence="1">The sequence shown here is derived from an EMBL/GenBank/DDBJ whole genome shotgun (WGS) entry which is preliminary data.</text>
</comment>
<name>E6M5Z5_9ACTO</name>
<dbReference type="EMBL" id="AEPZ01000012">
    <property type="protein sequence ID" value="EFU81164.1"/>
    <property type="molecule type" value="Genomic_DNA"/>
</dbReference>
<keyword evidence="2" id="KW-1185">Reference proteome</keyword>
<proteinExistence type="predicted"/>
<evidence type="ECO:0000313" key="2">
    <source>
        <dbReference type="Proteomes" id="UP000003343"/>
    </source>
</evidence>
<gene>
    <name evidence="1" type="ORF">HMPREF0576_1677</name>
</gene>
<evidence type="ECO:0000313" key="1">
    <source>
        <dbReference type="EMBL" id="EFU81164.1"/>
    </source>
</evidence>
<organism evidence="1 2">
    <name type="scientific">Mobiluncus holmesii ATCC 35242</name>
    <dbReference type="NCBI Taxonomy" id="887899"/>
    <lineage>
        <taxon>Bacteria</taxon>
        <taxon>Bacillati</taxon>
        <taxon>Actinomycetota</taxon>
        <taxon>Actinomycetes</taxon>
        <taxon>Actinomycetales</taxon>
        <taxon>Actinomycetaceae</taxon>
        <taxon>Mobiluncus</taxon>
    </lineage>
</organism>
<dbReference type="HOGENOM" id="CLU_2667073_0_0_11"/>